<feature type="short sequence motif" description="DGA/G" evidence="2">
    <location>
        <begin position="228"/>
        <end position="230"/>
    </location>
</feature>
<organism evidence="5 6">
    <name type="scientific">Thauera aminoaromatica</name>
    <dbReference type="NCBI Taxonomy" id="164330"/>
    <lineage>
        <taxon>Bacteria</taxon>
        <taxon>Pseudomonadati</taxon>
        <taxon>Pseudomonadota</taxon>
        <taxon>Betaproteobacteria</taxon>
        <taxon>Rhodocyclales</taxon>
        <taxon>Zoogloeaceae</taxon>
        <taxon>Thauera</taxon>
    </lineage>
</organism>
<reference evidence="5 6" key="1">
    <citation type="submission" date="2018-09" db="EMBL/GenBank/DDBJ databases">
        <title>Metagenome Assembled Genomes from an Advanced Water Purification Facility.</title>
        <authorList>
            <person name="Stamps B.W."/>
            <person name="Spear J.R."/>
        </authorList>
    </citation>
    <scope>NUCLEOTIDE SEQUENCE [LARGE SCALE GENOMIC DNA]</scope>
    <source>
        <strain evidence="5">Bin_27_1</strain>
    </source>
</reference>
<feature type="active site" description="Proton acceptor" evidence="2">
    <location>
        <position position="228"/>
    </location>
</feature>
<dbReference type="GO" id="GO:0016787">
    <property type="term" value="F:hydrolase activity"/>
    <property type="evidence" value="ECO:0007669"/>
    <property type="project" value="UniProtKB-UniRule"/>
</dbReference>
<keyword evidence="2" id="KW-0378">Hydrolase</keyword>
<dbReference type="PANTHER" id="PTHR24138:SF10">
    <property type="entry name" value="PHOSPHOLIPASE A2"/>
    <property type="match status" value="1"/>
</dbReference>
<dbReference type="Gene3D" id="3.40.1090.10">
    <property type="entry name" value="Cytosolic phospholipase A2 catalytic domain"/>
    <property type="match status" value="1"/>
</dbReference>
<dbReference type="InterPro" id="IPR047156">
    <property type="entry name" value="Teg/CotR/CapV-like"/>
</dbReference>
<name>A0A5C7SI93_THASP</name>
<proteinExistence type="predicted"/>
<sequence length="366" mass="38309">MCGGVRPCVLRGARSARGQGPQPGPAAVTGRAADLPSAIPPHVGPDSGAALRPLRILSLTCGGYRGLFSATVLVNLCRLAGVGASLDDRFEVFAGTSIGAVMACALAVGVTPQRVLDAIDANGPTVFEPRPMNKIKQLMAGAVYDSDRLSKAISESLGVHASRPIRSVPVALVVPAVNWSTGEAEIFMSAPLGEAHASDVSLHDVCMASAAAPTFFAPYRVEGAPMLDGGLVANNPDVLALHEVLRRWPHAADRVEMLSIGTAGAGAVRLPDEADQGALAWARKLALFMIDVQEATAATQARRLLGDRYVRLNHDAAAGELAFERLDLASDAARTALMSAGQDIAQRAYVEHRAFIDRMLSGLRAN</sequence>
<protein>
    <recommendedName>
        <fullName evidence="4">PNPLA domain-containing protein</fullName>
    </recommendedName>
</protein>
<dbReference type="CDD" id="cd07199">
    <property type="entry name" value="Pat17_PNPLA8_PNPLA9_like"/>
    <property type="match status" value="1"/>
</dbReference>
<evidence type="ECO:0000256" key="2">
    <source>
        <dbReference type="PROSITE-ProRule" id="PRU01161"/>
    </source>
</evidence>
<keyword evidence="2" id="KW-0442">Lipid degradation</keyword>
<dbReference type="InterPro" id="IPR002641">
    <property type="entry name" value="PNPLA_dom"/>
</dbReference>
<dbReference type="NCBIfam" id="NF041079">
    <property type="entry name" value="CBASS_lipase"/>
    <property type="match status" value="1"/>
</dbReference>
<evidence type="ECO:0000259" key="4">
    <source>
        <dbReference type="PROSITE" id="PS51635"/>
    </source>
</evidence>
<evidence type="ECO:0000313" key="5">
    <source>
        <dbReference type="EMBL" id="TXH82421.1"/>
    </source>
</evidence>
<feature type="active site" description="Nucleophile" evidence="2">
    <location>
        <position position="97"/>
    </location>
</feature>
<feature type="domain" description="PNPLA" evidence="4">
    <location>
        <begin position="57"/>
        <end position="241"/>
    </location>
</feature>
<accession>A0A5C7SI93</accession>
<dbReference type="PANTHER" id="PTHR24138">
    <property type="entry name" value="INTRACELLLAR PHOSPHOLIPASE A FAMILY"/>
    <property type="match status" value="1"/>
</dbReference>
<feature type="region of interest" description="Disordered" evidence="3">
    <location>
        <begin position="14"/>
        <end position="38"/>
    </location>
</feature>
<comment type="caution">
    <text evidence="5">The sequence shown here is derived from an EMBL/GenBank/DDBJ whole genome shotgun (WGS) entry which is preliminary data.</text>
</comment>
<feature type="short sequence motif" description="GXSXG" evidence="2">
    <location>
        <begin position="95"/>
        <end position="99"/>
    </location>
</feature>
<keyword evidence="1 2" id="KW-0443">Lipid metabolism</keyword>
<evidence type="ECO:0000313" key="6">
    <source>
        <dbReference type="Proteomes" id="UP000321192"/>
    </source>
</evidence>
<dbReference type="AlphaFoldDB" id="A0A5C7SI93"/>
<dbReference type="InterPro" id="IPR016035">
    <property type="entry name" value="Acyl_Trfase/lysoPLipase"/>
</dbReference>
<dbReference type="Pfam" id="PF01734">
    <property type="entry name" value="Patatin"/>
    <property type="match status" value="1"/>
</dbReference>
<evidence type="ECO:0000256" key="1">
    <source>
        <dbReference type="ARBA" id="ARBA00023098"/>
    </source>
</evidence>
<dbReference type="SUPFAM" id="SSF52151">
    <property type="entry name" value="FabD/lysophospholipase-like"/>
    <property type="match status" value="1"/>
</dbReference>
<dbReference type="PROSITE" id="PS51635">
    <property type="entry name" value="PNPLA"/>
    <property type="match status" value="1"/>
</dbReference>
<dbReference type="GO" id="GO:0016042">
    <property type="term" value="P:lipid catabolic process"/>
    <property type="evidence" value="ECO:0007669"/>
    <property type="project" value="UniProtKB-UniRule"/>
</dbReference>
<dbReference type="EMBL" id="SSFD01000244">
    <property type="protein sequence ID" value="TXH82421.1"/>
    <property type="molecule type" value="Genomic_DNA"/>
</dbReference>
<evidence type="ECO:0000256" key="3">
    <source>
        <dbReference type="SAM" id="MobiDB-lite"/>
    </source>
</evidence>
<gene>
    <name evidence="5" type="ORF">E6Q80_15475</name>
</gene>
<dbReference type="Proteomes" id="UP000321192">
    <property type="component" value="Unassembled WGS sequence"/>
</dbReference>
<comment type="caution">
    <text evidence="2">Lacks conserved residue(s) required for the propagation of feature annotation.</text>
</comment>